<gene>
    <name evidence="12" type="primary">tig</name>
    <name evidence="17" type="ORF">F6B93_15565</name>
</gene>
<feature type="domain" description="Trigger factor ribosome-binding bacterial" evidence="15">
    <location>
        <begin position="29"/>
        <end position="171"/>
    </location>
</feature>
<sequence>MGAEGRRFKSCHPDQPTARTTPRSTPVKSIVEQLSPTRVRINVEVPFDELEPDFRRAYKELAKRVRLPGFRPGKAPAKLLEARFGREMMLDQVVNDALPARYGQAVAESEIQPIGRPDIDVTKKEYGEDLAFTVEVDVRPTLALPDLSALQVSVDAIEVTDEEVDAELEALRARFGTLTAVDRPVGAGDFVSIDLSATVDGEEVPNAAAEGLSHEVGSGRLIAGLDDALLGLSVEESRVFGAKLAAGEHAGQEAEVTVTVKSVKERELPEADDEFAQLASEFDTIDELRANLSDQVRQTKRAQQAEAVRNATVDALLDRVEVPVPQSYVQAQVDSVMHSALSGLDHDEARFNELLSEQGSSREAFDVEARSASEKDVKRQLLLDALADDLEVQVGQDDLTERLMTTSQQYGVEPQQLFSYLQENNQLPTMFADVRRELAVKAVADAATITDTNGDTIDTSELFGKRQSPEGQSADEAEPAGEAEEADHSGPAADEAEPAGEAEEADHSGPVADEAEPAGEAEEADHSGPVADEAEPAGEAEEADHSGSVADEAEPAGEVEEAEPAREEPSPAASDDATT</sequence>
<evidence type="ECO:0000256" key="5">
    <source>
        <dbReference type="ARBA" id="ARBA00022490"/>
    </source>
</evidence>
<evidence type="ECO:0000256" key="11">
    <source>
        <dbReference type="ARBA" id="ARBA00029986"/>
    </source>
</evidence>
<dbReference type="PANTHER" id="PTHR30560:SF3">
    <property type="entry name" value="TRIGGER FACTOR-LIKE PROTEIN TIG, CHLOROPLASTIC"/>
    <property type="match status" value="1"/>
</dbReference>
<evidence type="ECO:0000256" key="9">
    <source>
        <dbReference type="ARBA" id="ARBA00023235"/>
    </source>
</evidence>
<keyword evidence="7 12" id="KW-0697">Rotamase</keyword>
<dbReference type="Pfam" id="PF00254">
    <property type="entry name" value="FKBP_C"/>
    <property type="match status" value="1"/>
</dbReference>
<evidence type="ECO:0000256" key="2">
    <source>
        <dbReference type="ARBA" id="ARBA00005464"/>
    </source>
</evidence>
<dbReference type="HAMAP" id="MF_00303">
    <property type="entry name" value="Trigger_factor_Tig"/>
    <property type="match status" value="1"/>
</dbReference>
<proteinExistence type="inferred from homology"/>
<keyword evidence="8 12" id="KW-0143">Chaperone</keyword>
<evidence type="ECO:0000256" key="6">
    <source>
        <dbReference type="ARBA" id="ARBA00022618"/>
    </source>
</evidence>
<dbReference type="GO" id="GO:0043022">
    <property type="term" value="F:ribosome binding"/>
    <property type="evidence" value="ECO:0007669"/>
    <property type="project" value="TreeGrafter"/>
</dbReference>
<feature type="compositionally biased region" description="Acidic residues" evidence="13">
    <location>
        <begin position="551"/>
        <end position="562"/>
    </location>
</feature>
<comment type="subcellular location">
    <subcellularLocation>
        <location evidence="12">Cytoplasm</location>
    </subcellularLocation>
    <text evidence="12">About half TF is bound to the ribosome near the polypeptide exit tunnel while the other half is free in the cytoplasm.</text>
</comment>
<feature type="domain" description="Trigger factor C-terminal" evidence="16">
    <location>
        <begin position="284"/>
        <end position="444"/>
    </location>
</feature>
<dbReference type="InterPro" id="IPR027304">
    <property type="entry name" value="Trigger_fact/SurA_dom_sf"/>
</dbReference>
<dbReference type="InterPro" id="IPR001179">
    <property type="entry name" value="PPIase_FKBP_dom"/>
</dbReference>
<evidence type="ECO:0000313" key="17">
    <source>
        <dbReference type="EMBL" id="QUR69863.1"/>
    </source>
</evidence>
<dbReference type="FunFam" id="3.10.50.40:FF:000019">
    <property type="entry name" value="Trigger factor"/>
    <property type="match status" value="1"/>
</dbReference>
<dbReference type="PANTHER" id="PTHR30560">
    <property type="entry name" value="TRIGGER FACTOR CHAPERONE AND PEPTIDYL-PROLYL CIS/TRANS ISOMERASE"/>
    <property type="match status" value="1"/>
</dbReference>
<dbReference type="GO" id="GO:0015031">
    <property type="term" value="P:protein transport"/>
    <property type="evidence" value="ECO:0007669"/>
    <property type="project" value="UniProtKB-UniRule"/>
</dbReference>
<dbReference type="AlphaFoldDB" id="A0A975K4X5"/>
<evidence type="ECO:0000256" key="3">
    <source>
        <dbReference type="ARBA" id="ARBA00013194"/>
    </source>
</evidence>
<dbReference type="EMBL" id="CP046600">
    <property type="protein sequence ID" value="QUR69863.1"/>
    <property type="molecule type" value="Genomic_DNA"/>
</dbReference>
<keyword evidence="10 12" id="KW-0131">Cell cycle</keyword>
<dbReference type="GO" id="GO:0005737">
    <property type="term" value="C:cytoplasm"/>
    <property type="evidence" value="ECO:0007669"/>
    <property type="project" value="UniProtKB-SubCell"/>
</dbReference>
<dbReference type="InterPro" id="IPR005215">
    <property type="entry name" value="Trig_fac"/>
</dbReference>
<dbReference type="GO" id="GO:0051083">
    <property type="term" value="P:'de novo' cotranslational protein folding"/>
    <property type="evidence" value="ECO:0007669"/>
    <property type="project" value="TreeGrafter"/>
</dbReference>
<reference evidence="17" key="1">
    <citation type="submission" date="2019-12" db="EMBL/GenBank/DDBJ databases">
        <title>Mycobacterium spongiae sp. nov.</title>
        <authorList>
            <person name="Stinear T."/>
        </authorList>
    </citation>
    <scope>NUCLEOTIDE SEQUENCE</scope>
    <source>
        <strain evidence="17">FSD4b-SM</strain>
    </source>
</reference>
<dbReference type="Gene3D" id="1.10.3120.10">
    <property type="entry name" value="Trigger factor, C-terminal domain"/>
    <property type="match status" value="1"/>
</dbReference>
<protein>
    <recommendedName>
        <fullName evidence="4 12">Trigger factor</fullName>
        <shortName evidence="12">TF</shortName>
        <ecNumber evidence="3 12">5.2.1.8</ecNumber>
    </recommendedName>
    <alternativeName>
        <fullName evidence="11 12">PPIase</fullName>
    </alternativeName>
</protein>
<feature type="compositionally biased region" description="Acidic residues" evidence="13">
    <location>
        <begin position="532"/>
        <end position="542"/>
    </location>
</feature>
<evidence type="ECO:0000259" key="15">
    <source>
        <dbReference type="Pfam" id="PF05697"/>
    </source>
</evidence>
<dbReference type="InterPro" id="IPR008880">
    <property type="entry name" value="Trigger_fac_C"/>
</dbReference>
<dbReference type="EC" id="5.2.1.8" evidence="3 12"/>
<dbReference type="SUPFAM" id="SSF102735">
    <property type="entry name" value="Trigger factor ribosome-binding domain"/>
    <property type="match status" value="1"/>
</dbReference>
<feature type="compositionally biased region" description="Acidic residues" evidence="13">
    <location>
        <begin position="513"/>
        <end position="523"/>
    </location>
</feature>
<evidence type="ECO:0000256" key="4">
    <source>
        <dbReference type="ARBA" id="ARBA00016902"/>
    </source>
</evidence>
<keyword evidence="9 12" id="KW-0413">Isomerase</keyword>
<keyword evidence="18" id="KW-1185">Reference proteome</keyword>
<evidence type="ECO:0000256" key="10">
    <source>
        <dbReference type="ARBA" id="ARBA00023306"/>
    </source>
</evidence>
<dbReference type="NCBIfam" id="TIGR00115">
    <property type="entry name" value="tig"/>
    <property type="match status" value="1"/>
</dbReference>
<dbReference type="Gene3D" id="3.10.50.40">
    <property type="match status" value="1"/>
</dbReference>
<feature type="compositionally biased region" description="Polar residues" evidence="13">
    <location>
        <begin position="17"/>
        <end position="27"/>
    </location>
</feature>
<keyword evidence="5 12" id="KW-0963">Cytoplasm</keyword>
<feature type="compositionally biased region" description="Acidic residues" evidence="13">
    <location>
        <begin position="473"/>
        <end position="485"/>
    </location>
</feature>
<dbReference type="GO" id="GO:0043335">
    <property type="term" value="P:protein unfolding"/>
    <property type="evidence" value="ECO:0007669"/>
    <property type="project" value="TreeGrafter"/>
</dbReference>
<dbReference type="InterPro" id="IPR046357">
    <property type="entry name" value="PPIase_dom_sf"/>
</dbReference>
<dbReference type="InterPro" id="IPR037041">
    <property type="entry name" value="Trigger_fac_C_sf"/>
</dbReference>
<dbReference type="SUPFAM" id="SSF54534">
    <property type="entry name" value="FKBP-like"/>
    <property type="match status" value="1"/>
</dbReference>
<comment type="catalytic activity">
    <reaction evidence="1 12">
        <text>[protein]-peptidylproline (omega=180) = [protein]-peptidylproline (omega=0)</text>
        <dbReference type="Rhea" id="RHEA:16237"/>
        <dbReference type="Rhea" id="RHEA-COMP:10747"/>
        <dbReference type="Rhea" id="RHEA-COMP:10748"/>
        <dbReference type="ChEBI" id="CHEBI:83833"/>
        <dbReference type="ChEBI" id="CHEBI:83834"/>
        <dbReference type="EC" id="5.2.1.8"/>
    </reaction>
</comment>
<evidence type="ECO:0000259" key="14">
    <source>
        <dbReference type="Pfam" id="PF00254"/>
    </source>
</evidence>
<dbReference type="SUPFAM" id="SSF109998">
    <property type="entry name" value="Triger factor/SurA peptide-binding domain-like"/>
    <property type="match status" value="1"/>
</dbReference>
<dbReference type="InterPro" id="IPR036611">
    <property type="entry name" value="Trigger_fac_ribosome-bd_sf"/>
</dbReference>
<dbReference type="GO" id="GO:0044183">
    <property type="term" value="F:protein folding chaperone"/>
    <property type="evidence" value="ECO:0007669"/>
    <property type="project" value="TreeGrafter"/>
</dbReference>
<evidence type="ECO:0000256" key="7">
    <source>
        <dbReference type="ARBA" id="ARBA00023110"/>
    </source>
</evidence>
<evidence type="ECO:0000256" key="13">
    <source>
        <dbReference type="SAM" id="MobiDB-lite"/>
    </source>
</evidence>
<evidence type="ECO:0000313" key="18">
    <source>
        <dbReference type="Proteomes" id="UP000682202"/>
    </source>
</evidence>
<feature type="region of interest" description="Disordered" evidence="13">
    <location>
        <begin position="452"/>
        <end position="579"/>
    </location>
</feature>
<evidence type="ECO:0000256" key="12">
    <source>
        <dbReference type="HAMAP-Rule" id="MF_00303"/>
    </source>
</evidence>
<comment type="function">
    <text evidence="12">Involved in protein export. Acts as a chaperone by maintaining the newly synthesized protein in an open conformation. Functions as a peptidyl-prolyl cis-trans isomerase.</text>
</comment>
<keyword evidence="6 12" id="KW-0132">Cell division</keyword>
<accession>A0A975K4X5</accession>
<dbReference type="InterPro" id="IPR008881">
    <property type="entry name" value="Trigger_fac_ribosome-bd_bac"/>
</dbReference>
<evidence type="ECO:0000259" key="16">
    <source>
        <dbReference type="Pfam" id="PF05698"/>
    </source>
</evidence>
<feature type="domain" description="PPIase FKBP-type" evidence="14">
    <location>
        <begin position="185"/>
        <end position="240"/>
    </location>
</feature>
<evidence type="ECO:0000256" key="8">
    <source>
        <dbReference type="ARBA" id="ARBA00023186"/>
    </source>
</evidence>
<feature type="region of interest" description="Disordered" evidence="13">
    <location>
        <begin position="1"/>
        <end position="27"/>
    </location>
</feature>
<dbReference type="GO" id="GO:0003755">
    <property type="term" value="F:peptidyl-prolyl cis-trans isomerase activity"/>
    <property type="evidence" value="ECO:0007669"/>
    <property type="project" value="UniProtKB-UniRule"/>
</dbReference>
<evidence type="ECO:0000256" key="1">
    <source>
        <dbReference type="ARBA" id="ARBA00000971"/>
    </source>
</evidence>
<dbReference type="GO" id="GO:0051301">
    <property type="term" value="P:cell division"/>
    <property type="evidence" value="ECO:0007669"/>
    <property type="project" value="UniProtKB-KW"/>
</dbReference>
<organism evidence="17 18">
    <name type="scientific">Mycobacterium spongiae</name>
    <dbReference type="NCBI Taxonomy" id="886343"/>
    <lineage>
        <taxon>Bacteria</taxon>
        <taxon>Bacillati</taxon>
        <taxon>Actinomycetota</taxon>
        <taxon>Actinomycetes</taxon>
        <taxon>Mycobacteriales</taxon>
        <taxon>Mycobacteriaceae</taxon>
        <taxon>Mycobacterium</taxon>
    </lineage>
</organism>
<comment type="similarity">
    <text evidence="2 12">Belongs to the FKBP-type PPIase family. Tig subfamily.</text>
</comment>
<dbReference type="KEGG" id="mspg:F6B93_15565"/>
<name>A0A975K4X5_9MYCO</name>
<feature type="compositionally biased region" description="Acidic residues" evidence="13">
    <location>
        <begin position="494"/>
        <end position="504"/>
    </location>
</feature>
<dbReference type="Proteomes" id="UP000682202">
    <property type="component" value="Chromosome"/>
</dbReference>
<comment type="domain">
    <text evidence="12">Consists of 3 domains; the N-terminus binds the ribosome, the middle domain has PPIase activity, while the C-terminus has intrinsic chaperone activity on its own.</text>
</comment>
<dbReference type="Pfam" id="PF05698">
    <property type="entry name" value="Trigger_C"/>
    <property type="match status" value="1"/>
</dbReference>
<dbReference type="Pfam" id="PF05697">
    <property type="entry name" value="Trigger_N"/>
    <property type="match status" value="1"/>
</dbReference>
<dbReference type="Gene3D" id="3.30.70.1050">
    <property type="entry name" value="Trigger factor ribosome-binding domain"/>
    <property type="match status" value="1"/>
</dbReference>